<evidence type="ECO:0000313" key="8">
    <source>
        <dbReference type="EMBL" id="WWC85725.1"/>
    </source>
</evidence>
<dbReference type="Proteomes" id="UP001355207">
    <property type="component" value="Chromosome 1"/>
</dbReference>
<feature type="compositionally biased region" description="Basic and acidic residues" evidence="5">
    <location>
        <begin position="634"/>
        <end position="682"/>
    </location>
</feature>
<keyword evidence="9" id="KW-1185">Reference proteome</keyword>
<evidence type="ECO:0000256" key="5">
    <source>
        <dbReference type="SAM" id="MobiDB-lite"/>
    </source>
</evidence>
<feature type="region of interest" description="Disordered" evidence="5">
    <location>
        <begin position="194"/>
        <end position="535"/>
    </location>
</feature>
<feature type="compositionally biased region" description="Low complexity" evidence="5">
    <location>
        <begin position="31"/>
        <end position="59"/>
    </location>
</feature>
<evidence type="ECO:0000256" key="2">
    <source>
        <dbReference type="ARBA" id="ARBA00022692"/>
    </source>
</evidence>
<proteinExistence type="predicted"/>
<dbReference type="InterPro" id="IPR051694">
    <property type="entry name" value="Immunoregulatory_rcpt-like"/>
</dbReference>
<feature type="compositionally biased region" description="Polar residues" evidence="5">
    <location>
        <begin position="248"/>
        <end position="266"/>
    </location>
</feature>
<feature type="compositionally biased region" description="Polar residues" evidence="5">
    <location>
        <begin position="519"/>
        <end position="533"/>
    </location>
</feature>
<feature type="compositionally biased region" description="Polar residues" evidence="5">
    <location>
        <begin position="459"/>
        <end position="486"/>
    </location>
</feature>
<feature type="compositionally biased region" description="Polar residues" evidence="5">
    <location>
        <begin position="496"/>
        <end position="510"/>
    </location>
</feature>
<dbReference type="PANTHER" id="PTHR15549">
    <property type="entry name" value="PAIRED IMMUNOGLOBULIN-LIKE TYPE 2 RECEPTOR"/>
    <property type="match status" value="1"/>
</dbReference>
<feature type="transmembrane region" description="Helical" evidence="6">
    <location>
        <begin position="84"/>
        <end position="107"/>
    </location>
</feature>
<evidence type="ECO:0000256" key="7">
    <source>
        <dbReference type="SAM" id="SignalP"/>
    </source>
</evidence>
<comment type="subcellular location">
    <subcellularLocation>
        <location evidence="1">Membrane</location>
        <topology evidence="1">Single-pass membrane protein</topology>
    </subcellularLocation>
</comment>
<keyword evidence="7" id="KW-0732">Signal</keyword>
<feature type="chain" id="PRO_5043612685" evidence="7">
    <location>
        <begin position="29"/>
        <end position="694"/>
    </location>
</feature>
<feature type="compositionally biased region" description="Polar residues" evidence="5">
    <location>
        <begin position="213"/>
        <end position="230"/>
    </location>
</feature>
<name>A0AAX4JMH6_9TREE</name>
<dbReference type="RefSeq" id="XP_066072488.1">
    <property type="nucleotide sequence ID" value="XM_066216391.1"/>
</dbReference>
<dbReference type="EMBL" id="CP144098">
    <property type="protein sequence ID" value="WWC85725.1"/>
    <property type="molecule type" value="Genomic_DNA"/>
</dbReference>
<organism evidence="8 9">
    <name type="scientific">Kwoniella dendrophila CBS 6074</name>
    <dbReference type="NCBI Taxonomy" id="1295534"/>
    <lineage>
        <taxon>Eukaryota</taxon>
        <taxon>Fungi</taxon>
        <taxon>Dikarya</taxon>
        <taxon>Basidiomycota</taxon>
        <taxon>Agaricomycotina</taxon>
        <taxon>Tremellomycetes</taxon>
        <taxon>Tremellales</taxon>
        <taxon>Cryptococcaceae</taxon>
        <taxon>Kwoniella</taxon>
    </lineage>
</organism>
<keyword evidence="3 6" id="KW-1133">Transmembrane helix</keyword>
<evidence type="ECO:0000256" key="4">
    <source>
        <dbReference type="ARBA" id="ARBA00023136"/>
    </source>
</evidence>
<feature type="compositionally biased region" description="Basic and acidic residues" evidence="5">
    <location>
        <begin position="115"/>
        <end position="133"/>
    </location>
</feature>
<keyword evidence="4 6" id="KW-0472">Membrane</keyword>
<gene>
    <name evidence="8" type="ORF">L201_000591</name>
</gene>
<evidence type="ECO:0000256" key="6">
    <source>
        <dbReference type="SAM" id="Phobius"/>
    </source>
</evidence>
<dbReference type="AlphaFoldDB" id="A0AAX4JMH6"/>
<feature type="compositionally biased region" description="Basic and acidic residues" evidence="5">
    <location>
        <begin position="590"/>
        <end position="620"/>
    </location>
</feature>
<evidence type="ECO:0000256" key="1">
    <source>
        <dbReference type="ARBA" id="ARBA00004167"/>
    </source>
</evidence>
<feature type="compositionally biased region" description="Basic and acidic residues" evidence="5">
    <location>
        <begin position="435"/>
        <end position="445"/>
    </location>
</feature>
<evidence type="ECO:0000313" key="9">
    <source>
        <dbReference type="Proteomes" id="UP001355207"/>
    </source>
</evidence>
<feature type="signal peptide" evidence="7">
    <location>
        <begin position="1"/>
        <end position="28"/>
    </location>
</feature>
<feature type="region of interest" description="Disordered" evidence="5">
    <location>
        <begin position="31"/>
        <end position="60"/>
    </location>
</feature>
<keyword evidence="2 6" id="KW-0812">Transmembrane</keyword>
<dbReference type="GO" id="GO:0071944">
    <property type="term" value="C:cell periphery"/>
    <property type="evidence" value="ECO:0007669"/>
    <property type="project" value="UniProtKB-ARBA"/>
</dbReference>
<feature type="region of interest" description="Disordered" evidence="5">
    <location>
        <begin position="587"/>
        <end position="694"/>
    </location>
</feature>
<feature type="region of interest" description="Disordered" evidence="5">
    <location>
        <begin position="114"/>
        <end position="133"/>
    </location>
</feature>
<dbReference type="GeneID" id="91091263"/>
<reference evidence="8 9" key="1">
    <citation type="submission" date="2024-01" db="EMBL/GenBank/DDBJ databases">
        <title>Comparative genomics of Cryptococcus and Kwoniella reveals pathogenesis evolution and contrasting modes of karyotype evolution via chromosome fusion or intercentromeric recombination.</title>
        <authorList>
            <person name="Coelho M.A."/>
            <person name="David-Palma M."/>
            <person name="Shea T."/>
            <person name="Bowers K."/>
            <person name="McGinley-Smith S."/>
            <person name="Mohammad A.W."/>
            <person name="Gnirke A."/>
            <person name="Yurkov A.M."/>
            <person name="Nowrousian M."/>
            <person name="Sun S."/>
            <person name="Cuomo C.A."/>
            <person name="Heitman J."/>
        </authorList>
    </citation>
    <scope>NUCLEOTIDE SEQUENCE [LARGE SCALE GENOMIC DNA]</scope>
    <source>
        <strain evidence="8 9">CBS 6074</strain>
    </source>
</reference>
<protein>
    <submittedName>
        <fullName evidence="8">Uncharacterized protein</fullName>
    </submittedName>
</protein>
<accession>A0AAX4JMH6</accession>
<feature type="compositionally biased region" description="Polar residues" evidence="5">
    <location>
        <begin position="292"/>
        <end position="323"/>
    </location>
</feature>
<sequence>MSSSISTVFRSTLYQSLIVLITISQASAQSATTAEPEAESTTSGEPTTTTTASSDNTSSKGNCEYDGSLGDYLSCAKNKISTPILIGAGIGITVGIFLISFLCIWLTKKKRRKVSQKDSENNNNHDNDNDKDFSDQGIIEIELDSINKDLEKNPISWNTKDLNDRVVKWEDETTKTDKNDKSITVSGSINSITNVNSKSNGLYPKPSLKIKPSSFTRKGSTDHLYTQNDQPLKHAPSVKRPREIASTYHPSINGSIHYQPPDQGNLSIPPDGTQDGQGTRSGSPIPIASRDLSITNNNPKLNSLNPFSGSNAATSDLATYTMSPQPPPPPTSSLRLQHKPQMPLRGVSKQRSIDPTALPPIDDTTENPKEIKSKSSMTSEFSDRPRLSSSGSGHKSQPSDDGRSGTFGPKSENSPEKEVSVSSSTGDEPLIMAKNVDDKSAKRFESPCSTPGFSRKGSAISTANQINQIPSLPTSKSTTTIRSSPLNPAHEHKDASSTTTPEDESAQVTVQEDDKANEVQVQPQTEINASSDVPSIDSEIPIEKVTVERVNRRKEVRQTNLIPTYYMTSQDGEMDDEEVSIAVPVPPLNVEKKSKKPVEIADSLKDEGDFSKNTITEKENQAPNPFSAAFKEGSSNKETKSERSKSSSKERKEKRDRKERTEKKSRGIDGEGKKKVRKDREGSNSSSSSRGNKV</sequence>
<evidence type="ECO:0000256" key="3">
    <source>
        <dbReference type="ARBA" id="ARBA00022989"/>
    </source>
</evidence>
<feature type="compositionally biased region" description="Low complexity" evidence="5">
    <location>
        <begin position="683"/>
        <end position="694"/>
    </location>
</feature>
<dbReference type="GO" id="GO:0016020">
    <property type="term" value="C:membrane"/>
    <property type="evidence" value="ECO:0007669"/>
    <property type="project" value="UniProtKB-SubCell"/>
</dbReference>